<name>A0ABT7MWX6_9MICO</name>
<gene>
    <name evidence="5" type="ORF">QSV35_06400</name>
</gene>
<dbReference type="PRINTS" id="PR00131">
    <property type="entry name" value="GLHYDRLASE1"/>
</dbReference>
<evidence type="ECO:0000313" key="6">
    <source>
        <dbReference type="Proteomes" id="UP001235064"/>
    </source>
</evidence>
<dbReference type="PANTHER" id="PTHR10353">
    <property type="entry name" value="GLYCOSYL HYDROLASE"/>
    <property type="match status" value="1"/>
</dbReference>
<dbReference type="PANTHER" id="PTHR10353:SF36">
    <property type="entry name" value="LP05116P"/>
    <property type="match status" value="1"/>
</dbReference>
<dbReference type="Proteomes" id="UP001235064">
    <property type="component" value="Unassembled WGS sequence"/>
</dbReference>
<evidence type="ECO:0000313" key="5">
    <source>
        <dbReference type="EMBL" id="MDL9978955.1"/>
    </source>
</evidence>
<dbReference type="RefSeq" id="WP_286287836.1">
    <property type="nucleotide sequence ID" value="NZ_JASXSZ010000002.1"/>
</dbReference>
<evidence type="ECO:0000256" key="1">
    <source>
        <dbReference type="ARBA" id="ARBA00010838"/>
    </source>
</evidence>
<dbReference type="EMBL" id="JASXSZ010000002">
    <property type="protein sequence ID" value="MDL9978955.1"/>
    <property type="molecule type" value="Genomic_DNA"/>
</dbReference>
<evidence type="ECO:0000256" key="4">
    <source>
        <dbReference type="RuleBase" id="RU003690"/>
    </source>
</evidence>
<keyword evidence="3" id="KW-0326">Glycosidase</keyword>
<organism evidence="5 6">
    <name type="scientific">Microbacterium candidum</name>
    <dbReference type="NCBI Taxonomy" id="3041922"/>
    <lineage>
        <taxon>Bacteria</taxon>
        <taxon>Bacillati</taxon>
        <taxon>Actinomycetota</taxon>
        <taxon>Actinomycetes</taxon>
        <taxon>Micrococcales</taxon>
        <taxon>Microbacteriaceae</taxon>
        <taxon>Microbacterium</taxon>
    </lineage>
</organism>
<dbReference type="SUPFAM" id="SSF51445">
    <property type="entry name" value="(Trans)glycosidases"/>
    <property type="match status" value="1"/>
</dbReference>
<dbReference type="InterPro" id="IPR017853">
    <property type="entry name" value="GH"/>
</dbReference>
<evidence type="ECO:0000256" key="2">
    <source>
        <dbReference type="ARBA" id="ARBA00022801"/>
    </source>
</evidence>
<accession>A0ABT7MWX6</accession>
<sequence length="476" mass="51411">MPHEHLTHPSAADLAARIPRGFLIGTATASAQIEGAIREGRRTPSVWDRFAEQPGRILDGSTTAVTADHFHRHAEDVALMSRLGADAYRFSLGWTRLQPTGSGPLDPEGVAFYDRLLDELHAAGVSPFATISHWDLPEEYAHGWLDRDTAARLGDFAALVGERFGDRVDAWITINEPATVTLNGYALGLHAPGHSLLFDALPTVHHQLLGHGLAVQALRAAAVRGAIGISNAHTPVMPASATEEDAVMAMLFDIVHNRVFADPVLIGRYPEVPAELADLFGSLADVPADDLAIIAEPIDFYGLNYYMPSVIAAGAGTGDSPDGMSDAMAELPFRLEPLEGHETTGFGWPIAPEHFETVLGQLRERYGDALPPVFITESGASFDDEVADDGTVADPRRTDYVARHLDAALRAVAPGGQAFGVDLRGFFVWSLLDNWEWAAGFTQRFGLVHVDFADGTRTPKESFGFLAEVNRIRAEA</sequence>
<evidence type="ECO:0000256" key="3">
    <source>
        <dbReference type="ARBA" id="ARBA00023295"/>
    </source>
</evidence>
<keyword evidence="6" id="KW-1185">Reference proteome</keyword>
<dbReference type="InterPro" id="IPR001360">
    <property type="entry name" value="Glyco_hydro_1"/>
</dbReference>
<protein>
    <submittedName>
        <fullName evidence="5">Family 1 glycosylhydrolase</fullName>
    </submittedName>
</protein>
<keyword evidence="2" id="KW-0378">Hydrolase</keyword>
<comment type="similarity">
    <text evidence="1 4">Belongs to the glycosyl hydrolase 1 family.</text>
</comment>
<proteinExistence type="inferred from homology"/>
<reference evidence="5 6" key="1">
    <citation type="submission" date="2023-06" db="EMBL/GenBank/DDBJ databases">
        <title>Microbacterium sp. nov., isolated from a waste landfill.</title>
        <authorList>
            <person name="Wen W."/>
        </authorList>
    </citation>
    <scope>NUCLEOTIDE SEQUENCE [LARGE SCALE GENOMIC DNA]</scope>
    <source>
        <strain evidence="5 6">ASV49</strain>
    </source>
</reference>
<dbReference type="Pfam" id="PF00232">
    <property type="entry name" value="Glyco_hydro_1"/>
    <property type="match status" value="1"/>
</dbReference>
<comment type="caution">
    <text evidence="5">The sequence shown here is derived from an EMBL/GenBank/DDBJ whole genome shotgun (WGS) entry which is preliminary data.</text>
</comment>
<dbReference type="Gene3D" id="3.20.20.80">
    <property type="entry name" value="Glycosidases"/>
    <property type="match status" value="1"/>
</dbReference>